<name>A0ABX7XZS0_9BACT</name>
<sequence length="482" mass="52700">MSSDKGADDVLYIEHGDFTVCTCGAHQSLIEVKSQMYVKRENGHLIATEKDRMHPCHICLKATTAATVVGAISGLMCRGLTFAGAVVGAIVGAVVGGYRGYDKSGGSVWGAIKGAVKGAAGGARLGLLGYGVWGGIKDALLAQMAMKVVNICAFFTRSFFWTKVHPKVRIGGHRALLEGAKLGCTLGGVVSVIRPNYSKASDMLCLSYFTYDRKTAEEKKLVDEAIRPYERYDFEEAVSKFDDDYKEELTNKLKNKELAGYKRVEGKDLDYLGISTSDLQNRNHGFKAEVYTDSEGNCILAFRGTTSDPRDMGKRDLPFMPNWSWDWIDDNASQGLGLGSEQYEDAIRLAQKINANKPEGKELIITGHSLGGGLATAAGAATGSETYAFNPAGVHPNTYEMYGIKNPDTSKVHTYYSNQDFLNMGNNLLELMPDSAGERIRLHTADEFDFSDGHDLPLLLQAIEKKKAEQSREIIAKEYKAM</sequence>
<protein>
    <submittedName>
        <fullName evidence="1">DUF4280 domain-containing protein</fullName>
    </submittedName>
</protein>
<accession>A0ABX7XZS0</accession>
<gene>
    <name evidence="1" type="ORF">J5A51_05985</name>
</gene>
<dbReference type="RefSeq" id="WP_025077666.1">
    <property type="nucleotide sequence ID" value="NZ_BAKO01000003.1"/>
</dbReference>
<dbReference type="SUPFAM" id="SSF53474">
    <property type="entry name" value="alpha/beta-Hydrolases"/>
    <property type="match status" value="1"/>
</dbReference>
<dbReference type="InterPro" id="IPR029058">
    <property type="entry name" value="AB_hydrolase_fold"/>
</dbReference>
<dbReference type="EMBL" id="CP072370">
    <property type="protein sequence ID" value="QUB87027.1"/>
    <property type="molecule type" value="Genomic_DNA"/>
</dbReference>
<reference evidence="1 2" key="1">
    <citation type="submission" date="2021-03" db="EMBL/GenBank/DDBJ databases">
        <title>Human Oral Microbial Genomes.</title>
        <authorList>
            <person name="Johnston C.D."/>
            <person name="Chen T."/>
            <person name="Dewhirst F.E."/>
        </authorList>
    </citation>
    <scope>NUCLEOTIDE SEQUENCE [LARGE SCALE GENOMIC DNA]</scope>
    <source>
        <strain evidence="1 2">W1435</strain>
    </source>
</reference>
<proteinExistence type="predicted"/>
<evidence type="ECO:0000313" key="1">
    <source>
        <dbReference type="EMBL" id="QUB87027.1"/>
    </source>
</evidence>
<organism evidence="1 2">
    <name type="scientific">Prevotella fusca JCM 17724</name>
    <dbReference type="NCBI Taxonomy" id="1236517"/>
    <lineage>
        <taxon>Bacteria</taxon>
        <taxon>Pseudomonadati</taxon>
        <taxon>Bacteroidota</taxon>
        <taxon>Bacteroidia</taxon>
        <taxon>Bacteroidales</taxon>
        <taxon>Prevotellaceae</taxon>
        <taxon>Prevotella</taxon>
    </lineage>
</organism>
<keyword evidence="2" id="KW-1185">Reference proteome</keyword>
<dbReference type="Proteomes" id="UP000682005">
    <property type="component" value="Chromosome 1"/>
</dbReference>
<dbReference type="Pfam" id="PF26363">
    <property type="entry name" value="Phospholipase-like"/>
    <property type="match status" value="1"/>
</dbReference>
<evidence type="ECO:0000313" key="2">
    <source>
        <dbReference type="Proteomes" id="UP000682005"/>
    </source>
</evidence>
<dbReference type="Gene3D" id="3.40.50.1820">
    <property type="entry name" value="alpha/beta hydrolase"/>
    <property type="match status" value="1"/>
</dbReference>